<organism evidence="1 2">
    <name type="scientific">Buddleja alternifolia</name>
    <dbReference type="NCBI Taxonomy" id="168488"/>
    <lineage>
        <taxon>Eukaryota</taxon>
        <taxon>Viridiplantae</taxon>
        <taxon>Streptophyta</taxon>
        <taxon>Embryophyta</taxon>
        <taxon>Tracheophyta</taxon>
        <taxon>Spermatophyta</taxon>
        <taxon>Magnoliopsida</taxon>
        <taxon>eudicotyledons</taxon>
        <taxon>Gunneridae</taxon>
        <taxon>Pentapetalae</taxon>
        <taxon>asterids</taxon>
        <taxon>lamiids</taxon>
        <taxon>Lamiales</taxon>
        <taxon>Scrophulariaceae</taxon>
        <taxon>Buddlejeae</taxon>
        <taxon>Buddleja</taxon>
    </lineage>
</organism>
<dbReference type="EMBL" id="WHWC01000004">
    <property type="protein sequence ID" value="KAG8383451.1"/>
    <property type="molecule type" value="Genomic_DNA"/>
</dbReference>
<accession>A0AAV6XKE0</accession>
<evidence type="ECO:0000313" key="2">
    <source>
        <dbReference type="Proteomes" id="UP000826271"/>
    </source>
</evidence>
<evidence type="ECO:0008006" key="3">
    <source>
        <dbReference type="Google" id="ProtNLM"/>
    </source>
</evidence>
<reference evidence="1" key="1">
    <citation type="submission" date="2019-10" db="EMBL/GenBank/DDBJ databases">
        <authorList>
            <person name="Zhang R."/>
            <person name="Pan Y."/>
            <person name="Wang J."/>
            <person name="Ma R."/>
            <person name="Yu S."/>
        </authorList>
    </citation>
    <scope>NUCLEOTIDE SEQUENCE</scope>
    <source>
        <strain evidence="1">LA-IB0</strain>
        <tissue evidence="1">Leaf</tissue>
    </source>
</reference>
<dbReference type="InterPro" id="IPR044971">
    <property type="entry name" value="SEP2"/>
</dbReference>
<dbReference type="GO" id="GO:0071486">
    <property type="term" value="P:cellular response to high light intensity"/>
    <property type="evidence" value="ECO:0007669"/>
    <property type="project" value="InterPro"/>
</dbReference>
<gene>
    <name evidence="1" type="ORF">BUALT_Bualt04G0014600</name>
</gene>
<dbReference type="PANTHER" id="PTHR36490:SF1">
    <property type="entry name" value="STRESS ENHANCED PROTEIN 2, CHLOROPLASTIC"/>
    <property type="match status" value="1"/>
</dbReference>
<comment type="caution">
    <text evidence="1">The sequence shown here is derived from an EMBL/GenBank/DDBJ whole genome shotgun (WGS) entry which is preliminary data.</text>
</comment>
<dbReference type="AlphaFoldDB" id="A0AAV6XKE0"/>
<dbReference type="PANTHER" id="PTHR36490">
    <property type="entry name" value="STRESS ENHANCED PROTEIN 2, CHLOROPLASTIC"/>
    <property type="match status" value="1"/>
</dbReference>
<proteinExistence type="predicted"/>
<name>A0AAV6XKE0_9LAMI</name>
<protein>
    <recommendedName>
        <fullName evidence="3">Stress enhanced protein 2</fullName>
    </recommendedName>
</protein>
<keyword evidence="2" id="KW-1185">Reference proteome</keyword>
<dbReference type="SUPFAM" id="SSF103511">
    <property type="entry name" value="Chlorophyll a-b binding protein"/>
    <property type="match status" value="1"/>
</dbReference>
<sequence length="195" mass="21158">MALGGARPVFSQLRAEKAAAPEIQKLKVVELLSPAADSITNGGKINNIVLQPRVCTLRSYGEDRGAAAVMKAGVGENHRFFEVLSDYIESSKKSHDFEILTGRLAMIVFAATVSMEVVTGNSIFRKMDLTRIEEAGGVCLAAIASAAVFAFFSSNRNRVGRILTIGCNTFIDSFIDNVIDGLFYDIDISDWSDEI</sequence>
<dbReference type="Proteomes" id="UP000826271">
    <property type="component" value="Unassembled WGS sequence"/>
</dbReference>
<evidence type="ECO:0000313" key="1">
    <source>
        <dbReference type="EMBL" id="KAG8383451.1"/>
    </source>
</evidence>